<feature type="region of interest" description="Disordered" evidence="1">
    <location>
        <begin position="1"/>
        <end position="20"/>
    </location>
</feature>
<name>A0A101CCZ6_9FLAO</name>
<dbReference type="RefSeq" id="WP_059137919.1">
    <property type="nucleotide sequence ID" value="NZ_LMAI01000015.1"/>
</dbReference>
<proteinExistence type="predicted"/>
<dbReference type="Proteomes" id="UP000054388">
    <property type="component" value="Unassembled WGS sequence"/>
</dbReference>
<organism evidence="2 3">
    <name type="scientific">Chryseobacterium aquaticum subsp. greenlandense</name>
    <dbReference type="NCBI Taxonomy" id="345663"/>
    <lineage>
        <taxon>Bacteria</taxon>
        <taxon>Pseudomonadati</taxon>
        <taxon>Bacteroidota</taxon>
        <taxon>Flavobacteriia</taxon>
        <taxon>Flavobacteriales</taxon>
        <taxon>Weeksellaceae</taxon>
        <taxon>Chryseobacterium group</taxon>
        <taxon>Chryseobacterium</taxon>
    </lineage>
</organism>
<evidence type="ECO:0000256" key="1">
    <source>
        <dbReference type="SAM" id="MobiDB-lite"/>
    </source>
</evidence>
<gene>
    <name evidence="2" type="ORF">AR686_17600</name>
</gene>
<evidence type="ECO:0008006" key="4">
    <source>
        <dbReference type="Google" id="ProtNLM"/>
    </source>
</evidence>
<sequence>MSNENNTQLANATENTPLANQEKILSPSEKFTQTVLKEFHNPGSEPLELTNFQRKLINNYFIKLDSVLIDSEIKRMSKSEQYRDPLPFTWGNVNLRKLSRDVVAYSMIGLDPLQKNHINPIPYKNSKTNKYDITFIEGFNGLEIKAKKYGFDAPDEVLFELKYSTDKFKSFKKNINNKIESYDFEIVDDFNRGDLQGGFYYMMYQNKEKNKLVVLNREQIEKRIPEYASAEFWGGEKDEYQNGKKTGNKIKVEGWEEEMFMKTLKRHCWNSINIDSQKIDDYLMQIITNENDKVPTEVAEKISQHANKEEIGFENISDVDYEEVKNVVEVAAEEVKEFANEGPGF</sequence>
<dbReference type="EMBL" id="LMAI01000015">
    <property type="protein sequence ID" value="KUJ54002.1"/>
    <property type="molecule type" value="Genomic_DNA"/>
</dbReference>
<comment type="caution">
    <text evidence="2">The sequence shown here is derived from an EMBL/GenBank/DDBJ whole genome shotgun (WGS) entry which is preliminary data.</text>
</comment>
<feature type="compositionally biased region" description="Polar residues" evidence="1">
    <location>
        <begin position="1"/>
        <end position="19"/>
    </location>
</feature>
<protein>
    <recommendedName>
        <fullName evidence="4">Recombinational DNA repair protein (RecE pathway)</fullName>
    </recommendedName>
</protein>
<accession>A0A101CCZ6</accession>
<evidence type="ECO:0000313" key="3">
    <source>
        <dbReference type="Proteomes" id="UP000054388"/>
    </source>
</evidence>
<evidence type="ECO:0000313" key="2">
    <source>
        <dbReference type="EMBL" id="KUJ54002.1"/>
    </source>
</evidence>
<dbReference type="AlphaFoldDB" id="A0A101CCZ6"/>
<reference evidence="2 3" key="1">
    <citation type="submission" date="2015-10" db="EMBL/GenBank/DDBJ databases">
        <title>Genome sequence of Chryseobacterium greenlandense.</title>
        <authorList>
            <person name="Newman J."/>
            <person name="Fischer K."/>
            <person name="Miller J."/>
        </authorList>
    </citation>
    <scope>NUCLEOTIDE SEQUENCE [LARGE SCALE GENOMIC DNA]</scope>
    <source>
        <strain evidence="2 3">UMB34</strain>
    </source>
</reference>